<comment type="similarity">
    <text evidence="1">Belongs to the GEM family.</text>
</comment>
<organism evidence="4 5">
    <name type="scientific">Musa troglodytarum</name>
    <name type="common">fe'i banana</name>
    <dbReference type="NCBI Taxonomy" id="320322"/>
    <lineage>
        <taxon>Eukaryota</taxon>
        <taxon>Viridiplantae</taxon>
        <taxon>Streptophyta</taxon>
        <taxon>Embryophyta</taxon>
        <taxon>Tracheophyta</taxon>
        <taxon>Spermatophyta</taxon>
        <taxon>Magnoliopsida</taxon>
        <taxon>Liliopsida</taxon>
        <taxon>Zingiberales</taxon>
        <taxon>Musaceae</taxon>
        <taxon>Musa</taxon>
    </lineage>
</organism>
<feature type="compositionally biased region" description="Low complexity" evidence="2">
    <location>
        <begin position="43"/>
        <end position="56"/>
    </location>
</feature>
<dbReference type="Proteomes" id="UP001055439">
    <property type="component" value="Chromosome 9"/>
</dbReference>
<dbReference type="CDD" id="cd13222">
    <property type="entry name" value="PH-GRAM_GEM"/>
    <property type="match status" value="1"/>
</dbReference>
<feature type="region of interest" description="Disordered" evidence="2">
    <location>
        <begin position="1"/>
        <end position="59"/>
    </location>
</feature>
<dbReference type="Pfam" id="PF02893">
    <property type="entry name" value="GRAM"/>
    <property type="match status" value="1"/>
</dbReference>
<dbReference type="SMART" id="SM00568">
    <property type="entry name" value="GRAM"/>
    <property type="match status" value="1"/>
</dbReference>
<accession>A0A9E7LBA8</accession>
<evidence type="ECO:0000313" key="5">
    <source>
        <dbReference type="Proteomes" id="UP001055439"/>
    </source>
</evidence>
<dbReference type="EMBL" id="CP097511">
    <property type="protein sequence ID" value="URE47181.1"/>
    <property type="molecule type" value="Genomic_DNA"/>
</dbReference>
<dbReference type="InterPro" id="IPR037848">
    <property type="entry name" value="GEM-like"/>
</dbReference>
<proteinExistence type="inferred from homology"/>
<dbReference type="InterPro" id="IPR011993">
    <property type="entry name" value="PH-like_dom_sf"/>
</dbReference>
<dbReference type="OrthoDB" id="640718at2759"/>
<dbReference type="InterPro" id="IPR004182">
    <property type="entry name" value="GRAM"/>
</dbReference>
<dbReference type="Gene3D" id="2.30.29.30">
    <property type="entry name" value="Pleckstrin-homology domain (PH domain)/Phosphotyrosine-binding domain (PTB)"/>
    <property type="match status" value="1"/>
</dbReference>
<evidence type="ECO:0000256" key="1">
    <source>
        <dbReference type="ARBA" id="ARBA00009414"/>
    </source>
</evidence>
<evidence type="ECO:0000256" key="2">
    <source>
        <dbReference type="SAM" id="MobiDB-lite"/>
    </source>
</evidence>
<dbReference type="PANTHER" id="PTHR31969">
    <property type="entry name" value="GEM-LIKE PROTEIN 2"/>
    <property type="match status" value="1"/>
</dbReference>
<evidence type="ECO:0000313" key="4">
    <source>
        <dbReference type="EMBL" id="URE47181.1"/>
    </source>
</evidence>
<feature type="domain" description="GRAM" evidence="3">
    <location>
        <begin position="120"/>
        <end position="197"/>
    </location>
</feature>
<reference evidence="4" key="1">
    <citation type="submission" date="2022-05" db="EMBL/GenBank/DDBJ databases">
        <title>The Musa troglodytarum L. genome provides insights into the mechanism of non-climacteric behaviour and enrichment of carotenoids.</title>
        <authorList>
            <person name="Wang J."/>
        </authorList>
    </citation>
    <scope>NUCLEOTIDE SEQUENCE</scope>
    <source>
        <tissue evidence="4">Leaf</tissue>
    </source>
</reference>
<dbReference type="AlphaFoldDB" id="A0A9E7LBA8"/>
<keyword evidence="5" id="KW-1185">Reference proteome</keyword>
<evidence type="ECO:0000259" key="3">
    <source>
        <dbReference type="SMART" id="SM00568"/>
    </source>
</evidence>
<sequence length="483" mass="54026">MEKGEHSAEYAPYPKLTPEDVAPPPLSPVGQRDATTMPPESNPYIIPSATAPSSSPKNTMGTVRDVLDKFGKKVNEAAKKTEDLAGNFWQHLKTGPSIADAAMGRISQTTRVISEGGYDKIFQQTFETFPDEKLKKSYACYLSTSAGPVMGVLYLSTAKLAFCSDNPLSYKVGDQTQWTYYKVVIPLHQIRTVNPSASRAKPGEKYIRVVSIDNHEFWFMGLVNYDSAVKNLQEAVHGYRLQVYSCWLAKLLCLRCSFPRVMNSFVSQVLPKIRKDAVVSGIPYHFCKNRGGLKAFTVSVCKKQGSHTNHSTIGGCNQMNHGRCDQRRARAHTQALYCNHIRTCPLPANVASPKVARDFVPPIPPPITQRETYMHNNIFATTSWTIDVLQWSFFSLRENISYGRQTAYGDWGCQSYRYSTGERGLDRTGATVRFANVVSLAYRAAWEAGRVRRAHASNHGRTISPALICVVREKKRFPSVFFP</sequence>
<name>A0A9E7LBA8_9LILI</name>
<protein>
    <submittedName>
        <fullName evidence="4">GEM-like protein</fullName>
    </submittedName>
</protein>
<gene>
    <name evidence="4" type="ORF">MUK42_15347</name>
</gene>